<keyword evidence="2" id="KW-0547">Nucleotide-binding</keyword>
<dbReference type="CDD" id="cd01129">
    <property type="entry name" value="PulE-GspE-like"/>
    <property type="match status" value="1"/>
</dbReference>
<comment type="caution">
    <text evidence="6">The sequence shown here is derived from an EMBL/GenBank/DDBJ whole genome shotgun (WGS) entry which is preliminary data.</text>
</comment>
<proteinExistence type="inferred from homology"/>
<dbReference type="RefSeq" id="WP_344086304.1">
    <property type="nucleotide sequence ID" value="NZ_BAAALS010000029.1"/>
</dbReference>
<organism evidence="6 7">
    <name type="scientific">Luedemannella helvata</name>
    <dbReference type="NCBI Taxonomy" id="349315"/>
    <lineage>
        <taxon>Bacteria</taxon>
        <taxon>Bacillati</taxon>
        <taxon>Actinomycetota</taxon>
        <taxon>Actinomycetes</taxon>
        <taxon>Micromonosporales</taxon>
        <taxon>Micromonosporaceae</taxon>
        <taxon>Luedemannella</taxon>
    </lineage>
</organism>
<dbReference type="Gene3D" id="3.40.50.300">
    <property type="entry name" value="P-loop containing nucleotide triphosphate hydrolases"/>
    <property type="match status" value="1"/>
</dbReference>
<dbReference type="InterPro" id="IPR001482">
    <property type="entry name" value="T2SS/T4SS_dom"/>
</dbReference>
<protein>
    <submittedName>
        <fullName evidence="6">GspE/PulE family protein</fullName>
    </submittedName>
</protein>
<reference evidence="7" key="1">
    <citation type="journal article" date="2019" name="Int. J. Syst. Evol. Microbiol.">
        <title>The Global Catalogue of Microorganisms (GCM) 10K type strain sequencing project: providing services to taxonomists for standard genome sequencing and annotation.</title>
        <authorList>
            <consortium name="The Broad Institute Genomics Platform"/>
            <consortium name="The Broad Institute Genome Sequencing Center for Infectious Disease"/>
            <person name="Wu L."/>
            <person name="Ma J."/>
        </authorList>
    </citation>
    <scope>NUCLEOTIDE SEQUENCE [LARGE SCALE GENOMIC DNA]</scope>
    <source>
        <strain evidence="7">JCM 13249</strain>
    </source>
</reference>
<dbReference type="InterPro" id="IPR007831">
    <property type="entry name" value="T2SS_GspE_N"/>
</dbReference>
<sequence length="595" mass="64386">MKLIGRSAPGPAERPAPEPALGPVAPVDLAVEPGGQRLGEILVDANVISRGHVVAALANAQRGTPRYLGQRLVGMGLLTERDLAMAVANRYGVELVDLRETVPQQAALGLLDEATARELTVIPLAVDQQSVVVAVAVPSAALVGVLQRRLGRPVRILVARESDILHAIGINYRALAGVASHVRAFETQSVNRASTAVRAEATAVNDDAPVVQVVHLMITQALRDRASDIHIEPQPERIRVRYRIDGALHDVLDLPAAMGPVIVSRIKIMANMNIVERRRPQDGQISLEIEGRGVDIRVSTTSVIEGEKVVMRLLDKSRTLYRLEQLGMPEDMAARYQALLRSPYGMVMCAGPTGSGKTTTLYGSLAELNTPERNVMTIEDPVEYRVESISQIQINEQAGVTFATGLRSILRQDPDVILVGEIRDVETAHIAVQAALTGHFVLSSIHATDAAAALHRLLDMGVESFLVASSVTAVVSQRLVRRVCPHCRGRYEPTPEEYALLMAIGGRPPAHGFLRGHGCNFCAHTGFLERIGVYEIMPVSEAIRELVLGRAPHDQVRKVARAEGMRTLQEEAALLVEAGVTTLDEVLRSIYVIGS</sequence>
<dbReference type="PROSITE" id="PS00662">
    <property type="entry name" value="T2SP_E"/>
    <property type="match status" value="1"/>
</dbReference>
<dbReference type="SUPFAM" id="SSF160246">
    <property type="entry name" value="EspE N-terminal domain-like"/>
    <property type="match status" value="1"/>
</dbReference>
<feature type="region of interest" description="Disordered" evidence="4">
    <location>
        <begin position="1"/>
        <end position="24"/>
    </location>
</feature>
<evidence type="ECO:0000259" key="5">
    <source>
        <dbReference type="PROSITE" id="PS00662"/>
    </source>
</evidence>
<gene>
    <name evidence="6" type="ORF">GCM10009681_47930</name>
</gene>
<dbReference type="EMBL" id="BAAALS010000029">
    <property type="protein sequence ID" value="GAA1770885.1"/>
    <property type="molecule type" value="Genomic_DNA"/>
</dbReference>
<dbReference type="InterPro" id="IPR027417">
    <property type="entry name" value="P-loop_NTPase"/>
</dbReference>
<evidence type="ECO:0000256" key="3">
    <source>
        <dbReference type="ARBA" id="ARBA00022840"/>
    </source>
</evidence>
<name>A0ABP4X930_9ACTN</name>
<evidence type="ECO:0000256" key="2">
    <source>
        <dbReference type="ARBA" id="ARBA00022741"/>
    </source>
</evidence>
<keyword evidence="7" id="KW-1185">Reference proteome</keyword>
<dbReference type="Pfam" id="PF00437">
    <property type="entry name" value="T2SSE"/>
    <property type="match status" value="1"/>
</dbReference>
<dbReference type="Proteomes" id="UP001500655">
    <property type="component" value="Unassembled WGS sequence"/>
</dbReference>
<dbReference type="PANTHER" id="PTHR30258:SF2">
    <property type="entry name" value="COMG OPERON PROTEIN 1"/>
    <property type="match status" value="1"/>
</dbReference>
<evidence type="ECO:0000313" key="7">
    <source>
        <dbReference type="Proteomes" id="UP001500655"/>
    </source>
</evidence>
<comment type="similarity">
    <text evidence="1">Belongs to the GSP E family.</text>
</comment>
<dbReference type="SUPFAM" id="SSF52540">
    <property type="entry name" value="P-loop containing nucleoside triphosphate hydrolases"/>
    <property type="match status" value="1"/>
</dbReference>
<evidence type="ECO:0000256" key="1">
    <source>
        <dbReference type="ARBA" id="ARBA00006611"/>
    </source>
</evidence>
<keyword evidence="3" id="KW-0067">ATP-binding</keyword>
<evidence type="ECO:0000313" key="6">
    <source>
        <dbReference type="EMBL" id="GAA1770885.1"/>
    </source>
</evidence>
<dbReference type="Gene3D" id="3.30.300.160">
    <property type="entry name" value="Type II secretion system, protein E, N-terminal domain"/>
    <property type="match status" value="1"/>
</dbReference>
<dbReference type="Pfam" id="PF05157">
    <property type="entry name" value="MshEN"/>
    <property type="match status" value="1"/>
</dbReference>
<evidence type="ECO:0000256" key="4">
    <source>
        <dbReference type="SAM" id="MobiDB-lite"/>
    </source>
</evidence>
<accession>A0ABP4X930</accession>
<dbReference type="InterPro" id="IPR037257">
    <property type="entry name" value="T2SS_E_N_sf"/>
</dbReference>
<dbReference type="PANTHER" id="PTHR30258">
    <property type="entry name" value="TYPE II SECRETION SYSTEM PROTEIN GSPE-RELATED"/>
    <property type="match status" value="1"/>
</dbReference>
<feature type="domain" description="Bacterial type II secretion system protein E" evidence="5">
    <location>
        <begin position="410"/>
        <end position="424"/>
    </location>
</feature>
<dbReference type="Gene3D" id="3.30.450.90">
    <property type="match status" value="1"/>
</dbReference>